<evidence type="ECO:0000256" key="2">
    <source>
        <dbReference type="ARBA" id="ARBA00022857"/>
    </source>
</evidence>
<feature type="domain" description="NmrA-like" evidence="3">
    <location>
        <begin position="11"/>
        <end position="281"/>
    </location>
</feature>
<dbReference type="Proteomes" id="UP000619355">
    <property type="component" value="Unassembled WGS sequence"/>
</dbReference>
<dbReference type="SUPFAM" id="SSF51735">
    <property type="entry name" value="NAD(P)-binding Rossmann-fold domains"/>
    <property type="match status" value="1"/>
</dbReference>
<comment type="caution">
    <text evidence="4">The sequence shown here is derived from an EMBL/GenBank/DDBJ whole genome shotgun (WGS) entry which is preliminary data.</text>
</comment>
<gene>
    <name evidence="4" type="ORF">GCM10018980_72010</name>
</gene>
<accession>A0A919KFX7</accession>
<comment type="similarity">
    <text evidence="1">Belongs to the NmrA-type oxidoreductase family.</text>
</comment>
<evidence type="ECO:0000256" key="1">
    <source>
        <dbReference type="ARBA" id="ARBA00006328"/>
    </source>
</evidence>
<dbReference type="EMBL" id="BNBF01000036">
    <property type="protein sequence ID" value="GHG74868.1"/>
    <property type="molecule type" value="Genomic_DNA"/>
</dbReference>
<dbReference type="Gene3D" id="3.40.50.720">
    <property type="entry name" value="NAD(P)-binding Rossmann-like Domain"/>
    <property type="match status" value="1"/>
</dbReference>
<dbReference type="InterPro" id="IPR051164">
    <property type="entry name" value="NmrA-like_oxidored"/>
</dbReference>
<dbReference type="PANTHER" id="PTHR42748">
    <property type="entry name" value="NITROGEN METABOLITE REPRESSION PROTEIN NMRA FAMILY MEMBER"/>
    <property type="match status" value="1"/>
</dbReference>
<organism evidence="4 5">
    <name type="scientific">Streptomyces capoamus</name>
    <dbReference type="NCBI Taxonomy" id="68183"/>
    <lineage>
        <taxon>Bacteria</taxon>
        <taxon>Bacillati</taxon>
        <taxon>Actinomycetota</taxon>
        <taxon>Actinomycetes</taxon>
        <taxon>Kitasatosporales</taxon>
        <taxon>Streptomycetaceae</taxon>
        <taxon>Streptomyces</taxon>
    </lineage>
</organism>
<dbReference type="Pfam" id="PF05368">
    <property type="entry name" value="NmrA"/>
    <property type="match status" value="1"/>
</dbReference>
<dbReference type="CDD" id="cd05251">
    <property type="entry name" value="NmrA_like_SDR_a"/>
    <property type="match status" value="1"/>
</dbReference>
<name>A0A919KFX7_9ACTN</name>
<keyword evidence="5" id="KW-1185">Reference proteome</keyword>
<dbReference type="PANTHER" id="PTHR42748:SF7">
    <property type="entry name" value="NMRA LIKE REDOX SENSOR 1-RELATED"/>
    <property type="match status" value="1"/>
</dbReference>
<evidence type="ECO:0000313" key="4">
    <source>
        <dbReference type="EMBL" id="GHG74868.1"/>
    </source>
</evidence>
<reference evidence="5" key="1">
    <citation type="journal article" date="2019" name="Int. J. Syst. Evol. Microbiol.">
        <title>The Global Catalogue of Microorganisms (GCM) 10K type strain sequencing project: providing services to taxonomists for standard genome sequencing and annotation.</title>
        <authorList>
            <consortium name="The Broad Institute Genomics Platform"/>
            <consortium name="The Broad Institute Genome Sequencing Center for Infectious Disease"/>
            <person name="Wu L."/>
            <person name="Ma J."/>
        </authorList>
    </citation>
    <scope>NUCLEOTIDE SEQUENCE [LARGE SCALE GENOMIC DNA]</scope>
    <source>
        <strain evidence="5">JCM 4253</strain>
    </source>
</reference>
<dbReference type="AlphaFoldDB" id="A0A919KFX7"/>
<keyword evidence="2" id="KW-0521">NADP</keyword>
<evidence type="ECO:0000259" key="3">
    <source>
        <dbReference type="Pfam" id="PF05368"/>
    </source>
</evidence>
<dbReference type="InterPro" id="IPR008030">
    <property type="entry name" value="NmrA-like"/>
</dbReference>
<sequence length="289" mass="32021">MTSEADERRLTVLVLGATGQQGGAVARHLLQAGWPVRALTRDPGKQAARVLADQGAQVVAGDLGDAASLRAALAGVDSVFCVTQYFGAGYAGEVAQGKLMVDLAAEAGVEHFVFSSVGSAHRNTGIPHFDSKYEIEQHLEQSDLPFTVLRPVYLMENWEGARHMIVNGSLVTPLSPDRPLQQVSVEDIGAFTLLALSRPDQWVGRSVDLAGDELSMTRSAEVFTRVLHRPVEVQHVSWDDFREQQGEEMYVMNRWFETAGYEADVTRLREVRPQMLSLEDYLHRHHWEA</sequence>
<dbReference type="InterPro" id="IPR036291">
    <property type="entry name" value="NAD(P)-bd_dom_sf"/>
</dbReference>
<dbReference type="Gene3D" id="3.90.25.10">
    <property type="entry name" value="UDP-galactose 4-epimerase, domain 1"/>
    <property type="match status" value="1"/>
</dbReference>
<evidence type="ECO:0000313" key="5">
    <source>
        <dbReference type="Proteomes" id="UP000619355"/>
    </source>
</evidence>
<protein>
    <recommendedName>
        <fullName evidence="3">NmrA-like domain-containing protein</fullName>
    </recommendedName>
</protein>
<proteinExistence type="inferred from homology"/>